<evidence type="ECO:0000256" key="7">
    <source>
        <dbReference type="SAM" id="Phobius"/>
    </source>
</evidence>
<dbReference type="Gene3D" id="1.20.1250.20">
    <property type="entry name" value="MFS general substrate transporter like domains"/>
    <property type="match status" value="2"/>
</dbReference>
<dbReference type="Proteomes" id="UP000091956">
    <property type="component" value="Unassembled WGS sequence"/>
</dbReference>
<evidence type="ECO:0000256" key="1">
    <source>
        <dbReference type="ARBA" id="ARBA00004141"/>
    </source>
</evidence>
<dbReference type="GO" id="GO:0022857">
    <property type="term" value="F:transmembrane transporter activity"/>
    <property type="evidence" value="ECO:0007669"/>
    <property type="project" value="InterPro"/>
</dbReference>
<evidence type="ECO:0000256" key="2">
    <source>
        <dbReference type="ARBA" id="ARBA00022448"/>
    </source>
</evidence>
<dbReference type="InterPro" id="IPR011701">
    <property type="entry name" value="MFS"/>
</dbReference>
<evidence type="ECO:0000313" key="9">
    <source>
        <dbReference type="EMBL" id="OBT92571.1"/>
    </source>
</evidence>
<evidence type="ECO:0000256" key="5">
    <source>
        <dbReference type="ARBA" id="ARBA00023136"/>
    </source>
</evidence>
<dbReference type="GO" id="GO:0016020">
    <property type="term" value="C:membrane"/>
    <property type="evidence" value="ECO:0007669"/>
    <property type="project" value="UniProtKB-SubCell"/>
</dbReference>
<feature type="transmembrane region" description="Helical" evidence="7">
    <location>
        <begin position="57"/>
        <end position="74"/>
    </location>
</feature>
<dbReference type="RefSeq" id="XP_018126304.1">
    <property type="nucleotide sequence ID" value="XM_018279055.1"/>
</dbReference>
<feature type="transmembrane region" description="Helical" evidence="7">
    <location>
        <begin position="157"/>
        <end position="177"/>
    </location>
</feature>
<keyword evidence="10" id="KW-1185">Reference proteome</keyword>
<organism evidence="9 10">
    <name type="scientific">Pseudogymnoascus verrucosus</name>
    <dbReference type="NCBI Taxonomy" id="342668"/>
    <lineage>
        <taxon>Eukaryota</taxon>
        <taxon>Fungi</taxon>
        <taxon>Dikarya</taxon>
        <taxon>Ascomycota</taxon>
        <taxon>Pezizomycotina</taxon>
        <taxon>Leotiomycetes</taxon>
        <taxon>Thelebolales</taxon>
        <taxon>Thelebolaceae</taxon>
        <taxon>Pseudogymnoascus</taxon>
    </lineage>
</organism>
<sequence length="525" mass="56845">MKTQQHGSTDDGDCEKAMHTGDEDAVKSPTTADVESARNAALVALSPTEKRKVIRRVDLRVTCVLGLIYCISQMDRNNLGFAAIAGMNADLGMDGTKYSIVILVMFITYVAFQPVATVLMRIIGPRYFLSAITVSWGAVVIGFGFSTKWWELIPLRLVLGALEAGVFPGSVYLLSCWYPRYDLQKRTALFYLIGTIASAFTGILAYGLSQMEGLGSGAGLGTHFGPTEANPNAPAGIMSMSGIAGWRWIFIMLGVITVVCGLISLFFIVDFPENASKKSFGMTFLNEKEVAFFVARIEEDRLDVVAEEFNLRAYLKNAADLKLWAFASLFGLTTTTNYAVAYFLPIILRNSMGFSIAQAQCLTAPPFVAAGITMITLGWISDKYRIRGPIVLLNATVSIIGLCILGFAKGTAVRYFSVFLIASTGNSNTPGIVTWQSNNVRGQWKRAFGSAAVVAFGGLGGIIGGTVFRTEDAPLYRPGIYACLIANFLIVAISLILMLTLHRANKRADAGQKVIQGLVGFRYAV</sequence>
<keyword evidence="3 7" id="KW-0812">Transmembrane</keyword>
<feature type="transmembrane region" description="Helical" evidence="7">
    <location>
        <begin position="447"/>
        <end position="467"/>
    </location>
</feature>
<protein>
    <recommendedName>
        <fullName evidence="8">Major facilitator superfamily (MFS) profile domain-containing protein</fullName>
    </recommendedName>
</protein>
<keyword evidence="2" id="KW-0813">Transport</keyword>
<accession>A0A1B8G9S5</accession>
<feature type="transmembrane region" description="Helical" evidence="7">
    <location>
        <begin position="248"/>
        <end position="269"/>
    </location>
</feature>
<evidence type="ECO:0000313" key="10">
    <source>
        <dbReference type="Proteomes" id="UP000091956"/>
    </source>
</evidence>
<dbReference type="InterPro" id="IPR036259">
    <property type="entry name" value="MFS_trans_sf"/>
</dbReference>
<dbReference type="FunFam" id="1.20.1250.20:FF:000013">
    <property type="entry name" value="MFS general substrate transporter"/>
    <property type="match status" value="1"/>
</dbReference>
<feature type="transmembrane region" description="Helical" evidence="7">
    <location>
        <begin position="479"/>
        <end position="501"/>
    </location>
</feature>
<keyword evidence="4 7" id="KW-1133">Transmembrane helix</keyword>
<evidence type="ECO:0000259" key="8">
    <source>
        <dbReference type="PROSITE" id="PS50850"/>
    </source>
</evidence>
<feature type="domain" description="Major facilitator superfamily (MFS) profile" evidence="8">
    <location>
        <begin position="61"/>
        <end position="506"/>
    </location>
</feature>
<dbReference type="PANTHER" id="PTHR43791">
    <property type="entry name" value="PERMEASE-RELATED"/>
    <property type="match status" value="1"/>
</dbReference>
<evidence type="ECO:0000256" key="3">
    <source>
        <dbReference type="ARBA" id="ARBA00022692"/>
    </source>
</evidence>
<feature type="transmembrane region" description="Helical" evidence="7">
    <location>
        <begin position="356"/>
        <end position="379"/>
    </location>
</feature>
<feature type="transmembrane region" description="Helical" evidence="7">
    <location>
        <begin position="323"/>
        <end position="344"/>
    </location>
</feature>
<reference evidence="9 10" key="1">
    <citation type="submission" date="2016-03" db="EMBL/GenBank/DDBJ databases">
        <title>Comparative genomics of Pseudogymnoascus destructans, the fungus causing white-nose syndrome of bats.</title>
        <authorList>
            <person name="Palmer J.M."/>
            <person name="Drees K.P."/>
            <person name="Foster J.T."/>
            <person name="Lindner D.L."/>
        </authorList>
    </citation>
    <scope>NUCLEOTIDE SEQUENCE [LARGE SCALE GENOMIC DNA]</scope>
    <source>
        <strain evidence="9 10">UAMH 10579</strain>
    </source>
</reference>
<comment type="subcellular location">
    <subcellularLocation>
        <location evidence="1">Membrane</location>
        <topology evidence="1">Multi-pass membrane protein</topology>
    </subcellularLocation>
</comment>
<dbReference type="SUPFAM" id="SSF103473">
    <property type="entry name" value="MFS general substrate transporter"/>
    <property type="match status" value="1"/>
</dbReference>
<feature type="region of interest" description="Disordered" evidence="6">
    <location>
        <begin position="1"/>
        <end position="30"/>
    </location>
</feature>
<feature type="transmembrane region" description="Helical" evidence="7">
    <location>
        <begin position="414"/>
        <end position="435"/>
    </location>
</feature>
<dbReference type="OrthoDB" id="3437711at2759"/>
<dbReference type="PANTHER" id="PTHR43791:SF47">
    <property type="entry name" value="MAJOR FACILITATOR SUPERFAMILY (MFS) PROFILE DOMAIN-CONTAINING PROTEIN-RELATED"/>
    <property type="match status" value="1"/>
</dbReference>
<feature type="compositionally biased region" description="Basic and acidic residues" evidence="6">
    <location>
        <begin position="14"/>
        <end position="26"/>
    </location>
</feature>
<feature type="transmembrane region" description="Helical" evidence="7">
    <location>
        <begin position="189"/>
        <end position="208"/>
    </location>
</feature>
<proteinExistence type="predicted"/>
<feature type="transmembrane region" description="Helical" evidence="7">
    <location>
        <begin position="127"/>
        <end position="145"/>
    </location>
</feature>
<dbReference type="EMBL" id="KV460265">
    <property type="protein sequence ID" value="OBT92571.1"/>
    <property type="molecule type" value="Genomic_DNA"/>
</dbReference>
<reference evidence="10" key="2">
    <citation type="journal article" date="2018" name="Nat. Commun.">
        <title>Extreme sensitivity to ultraviolet light in the fungal pathogen causing white-nose syndrome of bats.</title>
        <authorList>
            <person name="Palmer J.M."/>
            <person name="Drees K.P."/>
            <person name="Foster J.T."/>
            <person name="Lindner D.L."/>
        </authorList>
    </citation>
    <scope>NUCLEOTIDE SEQUENCE [LARGE SCALE GENOMIC DNA]</scope>
    <source>
        <strain evidence="10">UAMH 10579</strain>
    </source>
</reference>
<keyword evidence="5 7" id="KW-0472">Membrane</keyword>
<dbReference type="Pfam" id="PF07690">
    <property type="entry name" value="MFS_1"/>
    <property type="match status" value="1"/>
</dbReference>
<dbReference type="InterPro" id="IPR020846">
    <property type="entry name" value="MFS_dom"/>
</dbReference>
<name>A0A1B8G9S5_9PEZI</name>
<evidence type="ECO:0000256" key="4">
    <source>
        <dbReference type="ARBA" id="ARBA00022989"/>
    </source>
</evidence>
<feature type="transmembrane region" description="Helical" evidence="7">
    <location>
        <begin position="98"/>
        <end position="120"/>
    </location>
</feature>
<feature type="transmembrane region" description="Helical" evidence="7">
    <location>
        <begin position="391"/>
        <end position="408"/>
    </location>
</feature>
<gene>
    <name evidence="9" type="ORF">VE01_09643</name>
</gene>
<dbReference type="AlphaFoldDB" id="A0A1B8G9S5"/>
<dbReference type="GeneID" id="28843029"/>
<evidence type="ECO:0000256" key="6">
    <source>
        <dbReference type="SAM" id="MobiDB-lite"/>
    </source>
</evidence>
<dbReference type="PROSITE" id="PS50850">
    <property type="entry name" value="MFS"/>
    <property type="match status" value="1"/>
</dbReference>